<sequence>MLKKIIGATLFTFVIFLFCYFRLKPLYFQTVGYTYDQGRDFLKAAEIILDKNITFIGPTTGIQGLFHGAWYYYLLLIPFIIFKASPIGFYYFNFFIQLLSFLFFAYFLKKFFGPLVALIISVIVSTSPYFIFTSTFIGNNIFVLPFFLAFLLVNFLLIEDKVNKFKLFLLISGLLVGFITEFELAFGLFLIPSYLLFIIFLKKLRSIYFQKKNFLFALIGLIIPFIPRLLFELKNNFMQTRNFFIYLTSLNTQISRSFGQILQERVNLFYGYFNSLFLNDTALKVFLIFFILLIYFFSEFRIKKYYQSIHFFILLSALLFFLSSLSRTDFFWENYYEGIQYLILLILALALTIDIKINLFLFNFAKINLLIILLIISLNSILKDFKVKPNSFGTLKQLSQIIYFIHSNENKKSNYCVKVYTPPVIPYTYNYLFLYEKLSKNIPTPQSDWVNEKCWFIIEPDDNKERRAQWLNKNIPRLAKTAKETVIDDIEVVLFELN</sequence>
<keyword evidence="1" id="KW-0812">Transmembrane</keyword>
<reference evidence="2 3" key="1">
    <citation type="journal article" date="2016" name="Nat. Commun.">
        <title>Thousands of microbial genomes shed light on interconnected biogeochemical processes in an aquifer system.</title>
        <authorList>
            <person name="Anantharaman K."/>
            <person name="Brown C.T."/>
            <person name="Hug L.A."/>
            <person name="Sharon I."/>
            <person name="Castelle C.J."/>
            <person name="Probst A.J."/>
            <person name="Thomas B.C."/>
            <person name="Singh A."/>
            <person name="Wilkins M.J."/>
            <person name="Karaoz U."/>
            <person name="Brodie E.L."/>
            <person name="Williams K.H."/>
            <person name="Hubbard S.S."/>
            <person name="Banfield J.F."/>
        </authorList>
    </citation>
    <scope>NUCLEOTIDE SEQUENCE [LARGE SCALE GENOMIC DNA]</scope>
</reference>
<feature type="transmembrane region" description="Helical" evidence="1">
    <location>
        <begin position="213"/>
        <end position="231"/>
    </location>
</feature>
<feature type="transmembrane region" description="Helical" evidence="1">
    <location>
        <begin position="170"/>
        <end position="201"/>
    </location>
</feature>
<protein>
    <recommendedName>
        <fullName evidence="4">Glycosyltransferase RgtA/B/C/D-like domain-containing protein</fullName>
    </recommendedName>
</protein>
<feature type="transmembrane region" description="Helical" evidence="1">
    <location>
        <begin position="139"/>
        <end position="158"/>
    </location>
</feature>
<feature type="transmembrane region" description="Helical" evidence="1">
    <location>
        <begin position="64"/>
        <end position="82"/>
    </location>
</feature>
<feature type="transmembrane region" description="Helical" evidence="1">
    <location>
        <begin position="364"/>
        <end position="382"/>
    </location>
</feature>
<feature type="transmembrane region" description="Helical" evidence="1">
    <location>
        <begin position="5"/>
        <end position="23"/>
    </location>
</feature>
<feature type="transmembrane region" description="Helical" evidence="1">
    <location>
        <begin position="276"/>
        <end position="297"/>
    </location>
</feature>
<evidence type="ECO:0000256" key="1">
    <source>
        <dbReference type="SAM" id="Phobius"/>
    </source>
</evidence>
<dbReference type="EMBL" id="MGAI01000006">
    <property type="protein sequence ID" value="OGK45531.1"/>
    <property type="molecule type" value="Genomic_DNA"/>
</dbReference>
<name>A0A1F7IQ87_9BACT</name>
<accession>A0A1F7IQ87</accession>
<gene>
    <name evidence="2" type="ORF">A3B40_00755</name>
</gene>
<evidence type="ECO:0000313" key="3">
    <source>
        <dbReference type="Proteomes" id="UP000178040"/>
    </source>
</evidence>
<evidence type="ECO:0000313" key="2">
    <source>
        <dbReference type="EMBL" id="OGK45531.1"/>
    </source>
</evidence>
<comment type="caution">
    <text evidence="2">The sequence shown here is derived from an EMBL/GenBank/DDBJ whole genome shotgun (WGS) entry which is preliminary data.</text>
</comment>
<proteinExistence type="predicted"/>
<dbReference type="AlphaFoldDB" id="A0A1F7IQ87"/>
<dbReference type="Proteomes" id="UP000178040">
    <property type="component" value="Unassembled WGS sequence"/>
</dbReference>
<evidence type="ECO:0008006" key="4">
    <source>
        <dbReference type="Google" id="ProtNLM"/>
    </source>
</evidence>
<feature type="transmembrane region" description="Helical" evidence="1">
    <location>
        <begin position="309"/>
        <end position="326"/>
    </location>
</feature>
<feature type="transmembrane region" description="Helical" evidence="1">
    <location>
        <begin position="338"/>
        <end position="357"/>
    </location>
</feature>
<feature type="transmembrane region" description="Helical" evidence="1">
    <location>
        <begin position="89"/>
        <end position="108"/>
    </location>
</feature>
<keyword evidence="1" id="KW-0472">Membrane</keyword>
<feature type="transmembrane region" description="Helical" evidence="1">
    <location>
        <begin position="114"/>
        <end position="132"/>
    </location>
</feature>
<organism evidence="2 3">
    <name type="scientific">Candidatus Roizmanbacteria bacterium RIFCSPLOWO2_01_FULL_37_16</name>
    <dbReference type="NCBI Taxonomy" id="1802058"/>
    <lineage>
        <taxon>Bacteria</taxon>
        <taxon>Candidatus Roizmaniibacteriota</taxon>
    </lineage>
</organism>
<keyword evidence="1" id="KW-1133">Transmembrane helix</keyword>